<feature type="domain" description="CshA" evidence="3">
    <location>
        <begin position="287"/>
        <end position="340"/>
    </location>
</feature>
<proteinExistence type="predicted"/>
<organism evidence="4 5">
    <name type="scientific">Serinibacter arcticus</name>
    <dbReference type="NCBI Taxonomy" id="1655435"/>
    <lineage>
        <taxon>Bacteria</taxon>
        <taxon>Bacillati</taxon>
        <taxon>Actinomycetota</taxon>
        <taxon>Actinomycetes</taxon>
        <taxon>Micrococcales</taxon>
        <taxon>Beutenbergiaceae</taxon>
        <taxon>Serinibacter</taxon>
    </lineage>
</organism>
<sequence>MIDSRLRALSTATLAAVAIALTGPAVASAAPGAAAPSSPVSSEVVTDDLPAADANDADADADAGQPAAPSPSPSPVPTEDVDDELPAESADPIIDGGTDEEPFEPIDGEVEAAPTAPEESEVATDAVLIAAEEFYRDLTIPIDGVADFGPASAFSPITQGVDPERVTYFFYASGAGELVQSGELKTPEGVWSVDPVTTVVTFTPLPGYAGNVPALGVTASVVTMDGGSRAHGNLFVEIDDVELTARDGLDRVPVGWTAFFAPLVTLVTPGQSEVLGVELVDPIDGPTMADSVEVPGEGTWRIDDATGHITFEPLPGFAGPVTPLGYVAWDANGNNARALLRVELLVRPTASDASATVTAGSPAVFDLDAITAAGTAPTTEWALVSPATGAAVRDLTVTVPGEGLWYLDLANRDISFFAEEGFTGTTTPFEYVVRDADALSNSGTLTVTVLPAAAVAPHPTSPATGHRPHGALAATGADGAAVAGGAATGLVLVGGTLLALRRRGARGSSAPVTNGELG</sequence>
<dbReference type="AlphaFoldDB" id="A0A4Z1E3M6"/>
<dbReference type="Proteomes" id="UP000297318">
    <property type="component" value="Unassembled WGS sequence"/>
</dbReference>
<name>A0A4Z1E3M6_9MICO</name>
<comment type="caution">
    <text evidence="4">The sequence shown here is derived from an EMBL/GenBank/DDBJ whole genome shotgun (WGS) entry which is preliminary data.</text>
</comment>
<dbReference type="EMBL" id="RHPJ01000001">
    <property type="protein sequence ID" value="TGO06705.1"/>
    <property type="molecule type" value="Genomic_DNA"/>
</dbReference>
<keyword evidence="5" id="KW-1185">Reference proteome</keyword>
<evidence type="ECO:0000313" key="5">
    <source>
        <dbReference type="Proteomes" id="UP000297318"/>
    </source>
</evidence>
<reference evidence="4 5" key="1">
    <citation type="submission" date="2018-11" db="EMBL/GenBank/DDBJ databases">
        <title>Complete genome sequencing of the Actinobacteria Serinibacter sp. K3-2.</title>
        <authorList>
            <person name="Rakitin A.L."/>
            <person name="Beletsky A.V."/>
            <person name="Mardanov A.V."/>
            <person name="Ravin N.V."/>
            <person name="Gromova A.S."/>
            <person name="Filippova S.N."/>
            <person name="Gal'Chenko V.F."/>
        </authorList>
    </citation>
    <scope>NUCLEOTIDE SEQUENCE [LARGE SCALE GENOMIC DNA]</scope>
    <source>
        <strain evidence="4 5">K3-2</strain>
    </source>
</reference>
<keyword evidence="2" id="KW-0732">Signal</keyword>
<dbReference type="Pfam" id="PF19076">
    <property type="entry name" value="CshA_repeat"/>
    <property type="match status" value="1"/>
</dbReference>
<feature type="compositionally biased region" description="Low complexity" evidence="1">
    <location>
        <begin position="29"/>
        <end position="54"/>
    </location>
</feature>
<evidence type="ECO:0000259" key="3">
    <source>
        <dbReference type="Pfam" id="PF19076"/>
    </source>
</evidence>
<dbReference type="RefSeq" id="WP_135848858.1">
    <property type="nucleotide sequence ID" value="NZ_RHPJ01000001.1"/>
</dbReference>
<dbReference type="OrthoDB" id="3795101at2"/>
<evidence type="ECO:0000256" key="2">
    <source>
        <dbReference type="SAM" id="SignalP"/>
    </source>
</evidence>
<accession>A0A4Z1E3M6</accession>
<dbReference type="InterPro" id="IPR006311">
    <property type="entry name" value="TAT_signal"/>
</dbReference>
<dbReference type="InterPro" id="IPR026395">
    <property type="entry name" value="CshA_fibril"/>
</dbReference>
<feature type="region of interest" description="Disordered" evidence="1">
    <location>
        <begin position="29"/>
        <end position="105"/>
    </location>
</feature>
<feature type="signal peptide" evidence="2">
    <location>
        <begin position="1"/>
        <end position="29"/>
    </location>
</feature>
<evidence type="ECO:0000313" key="4">
    <source>
        <dbReference type="EMBL" id="TGO06705.1"/>
    </source>
</evidence>
<evidence type="ECO:0000256" key="1">
    <source>
        <dbReference type="SAM" id="MobiDB-lite"/>
    </source>
</evidence>
<dbReference type="PROSITE" id="PS51318">
    <property type="entry name" value="TAT"/>
    <property type="match status" value="1"/>
</dbReference>
<feature type="chain" id="PRO_5021264141" evidence="2">
    <location>
        <begin position="30"/>
        <end position="518"/>
    </location>
</feature>
<dbReference type="NCBIfam" id="TIGR04225">
    <property type="entry name" value="CshA_fibril_rpt"/>
    <property type="match status" value="1"/>
</dbReference>
<gene>
    <name evidence="4" type="ORF">SERN_0897</name>
</gene>
<protein>
    <submittedName>
        <fullName evidence="4">Putative hemagglutinin/hemolysin-related protein</fullName>
    </submittedName>
</protein>